<gene>
    <name evidence="3" type="ORF">IDJ75_11405</name>
</gene>
<keyword evidence="1" id="KW-0732">Signal</keyword>
<dbReference type="Gene3D" id="3.40.30.10">
    <property type="entry name" value="Glutaredoxin"/>
    <property type="match status" value="1"/>
</dbReference>
<dbReference type="InterPro" id="IPR013766">
    <property type="entry name" value="Thioredoxin_domain"/>
</dbReference>
<comment type="caution">
    <text evidence="3">The sequence shown here is derived from an EMBL/GenBank/DDBJ whole genome shotgun (WGS) entry which is preliminary data.</text>
</comment>
<evidence type="ECO:0000313" key="3">
    <source>
        <dbReference type="EMBL" id="MBD1385888.1"/>
    </source>
</evidence>
<dbReference type="RefSeq" id="WP_191175739.1">
    <property type="nucleotide sequence ID" value="NZ_JACWMW010000002.1"/>
</dbReference>
<keyword evidence="4" id="KW-1185">Reference proteome</keyword>
<dbReference type="InterPro" id="IPR013740">
    <property type="entry name" value="Redoxin"/>
</dbReference>
<protein>
    <submittedName>
        <fullName evidence="3">TlpA family protein disulfide reductase</fullName>
    </submittedName>
</protein>
<organism evidence="3 4">
    <name type="scientific">Mucilaginibacter rigui</name>
    <dbReference type="NCBI Taxonomy" id="534635"/>
    <lineage>
        <taxon>Bacteria</taxon>
        <taxon>Pseudomonadati</taxon>
        <taxon>Bacteroidota</taxon>
        <taxon>Sphingobacteriia</taxon>
        <taxon>Sphingobacteriales</taxon>
        <taxon>Sphingobacteriaceae</taxon>
        <taxon>Mucilaginibacter</taxon>
    </lineage>
</organism>
<feature type="chain" id="PRO_5045518354" evidence="1">
    <location>
        <begin position="20"/>
        <end position="435"/>
    </location>
</feature>
<dbReference type="PANTHER" id="PTHR42852:SF17">
    <property type="entry name" value="THIOREDOXIN-LIKE PROTEIN HI_1115"/>
    <property type="match status" value="1"/>
</dbReference>
<dbReference type="PANTHER" id="PTHR42852">
    <property type="entry name" value="THIOL:DISULFIDE INTERCHANGE PROTEIN DSBE"/>
    <property type="match status" value="1"/>
</dbReference>
<reference evidence="3 4" key="1">
    <citation type="submission" date="2020-09" db="EMBL/GenBank/DDBJ databases">
        <title>Novel species of Mucilaginibacter isolated from a glacier on the Tibetan Plateau.</title>
        <authorList>
            <person name="Liu Q."/>
            <person name="Xin Y.-H."/>
        </authorList>
    </citation>
    <scope>NUCLEOTIDE SEQUENCE [LARGE SCALE GENOMIC DNA]</scope>
    <source>
        <strain evidence="3 4">CGMCC 1.13878</strain>
    </source>
</reference>
<evidence type="ECO:0000256" key="1">
    <source>
        <dbReference type="SAM" id="SignalP"/>
    </source>
</evidence>
<dbReference type="Proteomes" id="UP000618754">
    <property type="component" value="Unassembled WGS sequence"/>
</dbReference>
<proteinExistence type="predicted"/>
<sequence>MKKYIILSAINLFCGLIKAQTNMPPPAGLKIGDQVPNFTINTINHKSTPPKLSAFKGKIVILDFWATWCSPCVGMISKMDSLQTQFAGSIQFIPVTSQSEKIVTSFLARYNRNRPLKNELPEVAGDVELRKLFPHFSLPHYVWIDPNGIVAAITDEKSVTAENIKDLLAKKNIDLSVKTDIRVPYKRDKPLFVGANGGEGSAFIYHSLIAGYTPGLPLGWYMPLADSNKMEKVTMVNGEPLTLFQLAYRDKGRFNRNRVQVLSKDSMIIMCHANEPVMEWFKKNSFCYDLFLPAKMAKHKFSIFKEDLRRLFPDYEATVQKQTRRYLALQRTSTVDKLKSTGGEQEWIQDQFGMTLHYQNFTRFYWELDNYFFSLSPIPLVDETGIKGAIDIKLEANMSNVASLNKALANYDLRIVEKTGDIDILVISDKPQEAE</sequence>
<dbReference type="SUPFAM" id="SSF52833">
    <property type="entry name" value="Thioredoxin-like"/>
    <property type="match status" value="1"/>
</dbReference>
<name>A0ABR7X5N2_9SPHI</name>
<dbReference type="CDD" id="cd02966">
    <property type="entry name" value="TlpA_like_family"/>
    <property type="match status" value="1"/>
</dbReference>
<feature type="signal peptide" evidence="1">
    <location>
        <begin position="1"/>
        <end position="19"/>
    </location>
</feature>
<accession>A0ABR7X5N2</accession>
<dbReference type="Pfam" id="PF08534">
    <property type="entry name" value="Redoxin"/>
    <property type="match status" value="1"/>
</dbReference>
<dbReference type="PROSITE" id="PS51352">
    <property type="entry name" value="THIOREDOXIN_2"/>
    <property type="match status" value="1"/>
</dbReference>
<feature type="domain" description="Thioredoxin" evidence="2">
    <location>
        <begin position="29"/>
        <end position="178"/>
    </location>
</feature>
<dbReference type="InterPro" id="IPR050553">
    <property type="entry name" value="Thioredoxin_ResA/DsbE_sf"/>
</dbReference>
<evidence type="ECO:0000313" key="4">
    <source>
        <dbReference type="Proteomes" id="UP000618754"/>
    </source>
</evidence>
<dbReference type="InterPro" id="IPR036249">
    <property type="entry name" value="Thioredoxin-like_sf"/>
</dbReference>
<dbReference type="EMBL" id="JACWMW010000002">
    <property type="protein sequence ID" value="MBD1385888.1"/>
    <property type="molecule type" value="Genomic_DNA"/>
</dbReference>
<evidence type="ECO:0000259" key="2">
    <source>
        <dbReference type="PROSITE" id="PS51352"/>
    </source>
</evidence>